<evidence type="ECO:0000313" key="1">
    <source>
        <dbReference type="EMBL" id="JAH36471.1"/>
    </source>
</evidence>
<proteinExistence type="predicted"/>
<reference evidence="1" key="1">
    <citation type="submission" date="2014-11" db="EMBL/GenBank/DDBJ databases">
        <authorList>
            <person name="Amaro Gonzalez C."/>
        </authorList>
    </citation>
    <scope>NUCLEOTIDE SEQUENCE</scope>
</reference>
<sequence length="51" mass="5816">MFRNSSLLMTVQYNVTTFTKNHLQCEFSIRSRKTSGPNQIFSATKACKSIV</sequence>
<name>A0A0E9S5B4_ANGAN</name>
<dbReference type="EMBL" id="GBXM01072106">
    <property type="protein sequence ID" value="JAH36471.1"/>
    <property type="molecule type" value="Transcribed_RNA"/>
</dbReference>
<organism evidence="1">
    <name type="scientific">Anguilla anguilla</name>
    <name type="common">European freshwater eel</name>
    <name type="synonym">Muraena anguilla</name>
    <dbReference type="NCBI Taxonomy" id="7936"/>
    <lineage>
        <taxon>Eukaryota</taxon>
        <taxon>Metazoa</taxon>
        <taxon>Chordata</taxon>
        <taxon>Craniata</taxon>
        <taxon>Vertebrata</taxon>
        <taxon>Euteleostomi</taxon>
        <taxon>Actinopterygii</taxon>
        <taxon>Neopterygii</taxon>
        <taxon>Teleostei</taxon>
        <taxon>Anguilliformes</taxon>
        <taxon>Anguillidae</taxon>
        <taxon>Anguilla</taxon>
    </lineage>
</organism>
<dbReference type="AlphaFoldDB" id="A0A0E9S5B4"/>
<accession>A0A0E9S5B4</accession>
<protein>
    <submittedName>
        <fullName evidence="1">Uncharacterized protein</fullName>
    </submittedName>
</protein>
<reference evidence="1" key="2">
    <citation type="journal article" date="2015" name="Fish Shellfish Immunol.">
        <title>Early steps in the European eel (Anguilla anguilla)-Vibrio vulnificus interaction in the gills: Role of the RtxA13 toxin.</title>
        <authorList>
            <person name="Callol A."/>
            <person name="Pajuelo D."/>
            <person name="Ebbesson L."/>
            <person name="Teles M."/>
            <person name="MacKenzie S."/>
            <person name="Amaro C."/>
        </authorList>
    </citation>
    <scope>NUCLEOTIDE SEQUENCE</scope>
</reference>